<dbReference type="InterPro" id="IPR003018">
    <property type="entry name" value="GAF"/>
</dbReference>
<dbReference type="Pfam" id="PF02518">
    <property type="entry name" value="HATPase_c"/>
    <property type="match status" value="1"/>
</dbReference>
<evidence type="ECO:0000256" key="14">
    <source>
        <dbReference type="PROSITE-ProRule" id="PRU00169"/>
    </source>
</evidence>
<keyword evidence="11" id="KW-0157">Chromophore</keyword>
<evidence type="ECO:0000256" key="7">
    <source>
        <dbReference type="ARBA" id="ARBA00022679"/>
    </source>
</evidence>
<dbReference type="InterPro" id="IPR036097">
    <property type="entry name" value="HisK_dim/P_sf"/>
</dbReference>
<evidence type="ECO:0000256" key="12">
    <source>
        <dbReference type="ARBA" id="ARBA00023012"/>
    </source>
</evidence>
<dbReference type="Pfam" id="PF01590">
    <property type="entry name" value="GAF"/>
    <property type="match status" value="1"/>
</dbReference>
<dbReference type="CDD" id="cd00082">
    <property type="entry name" value="HisKA"/>
    <property type="match status" value="1"/>
</dbReference>
<keyword evidence="8" id="KW-0547">Nucleotide-binding</keyword>
<organism evidence="18 19">
    <name type="scientific">Alteromonas arenosi</name>
    <dbReference type="NCBI Taxonomy" id="3055817"/>
    <lineage>
        <taxon>Bacteria</taxon>
        <taxon>Pseudomonadati</taxon>
        <taxon>Pseudomonadota</taxon>
        <taxon>Gammaproteobacteria</taxon>
        <taxon>Alteromonadales</taxon>
        <taxon>Alteromonadaceae</taxon>
        <taxon>Alteromonas/Salinimonas group</taxon>
        <taxon>Alteromonas</taxon>
    </lineage>
</organism>
<dbReference type="SMART" id="SM00065">
    <property type="entry name" value="GAF"/>
    <property type="match status" value="1"/>
</dbReference>
<dbReference type="InterPro" id="IPR029016">
    <property type="entry name" value="GAF-like_dom_sf"/>
</dbReference>
<dbReference type="SUPFAM" id="SSF47384">
    <property type="entry name" value="Homodimeric domain of signal transducing histidine kinase"/>
    <property type="match status" value="1"/>
</dbReference>
<keyword evidence="7" id="KW-0808">Transferase</keyword>
<keyword evidence="9" id="KW-0418">Kinase</keyword>
<dbReference type="InterPro" id="IPR013654">
    <property type="entry name" value="PAS_2"/>
</dbReference>
<keyword evidence="13" id="KW-0675">Receptor</keyword>
<dbReference type="InterPro" id="IPR036890">
    <property type="entry name" value="HATPase_C_sf"/>
</dbReference>
<name>A0ABT7SVQ0_9ALTE</name>
<keyword evidence="19" id="KW-1185">Reference proteome</keyword>
<evidence type="ECO:0000256" key="6">
    <source>
        <dbReference type="ARBA" id="ARBA00022606"/>
    </source>
</evidence>
<dbReference type="NCBIfam" id="TIGR00229">
    <property type="entry name" value="sensory_box"/>
    <property type="match status" value="1"/>
</dbReference>
<evidence type="ECO:0000256" key="9">
    <source>
        <dbReference type="ARBA" id="ARBA00022777"/>
    </source>
</evidence>
<dbReference type="Gene3D" id="1.10.287.130">
    <property type="match status" value="1"/>
</dbReference>
<evidence type="ECO:0000259" key="16">
    <source>
        <dbReference type="PROSITE" id="PS50109"/>
    </source>
</evidence>
<evidence type="ECO:0000256" key="3">
    <source>
        <dbReference type="ARBA" id="ARBA00012438"/>
    </source>
</evidence>
<dbReference type="SUPFAM" id="SSF55874">
    <property type="entry name" value="ATPase domain of HSP90 chaperone/DNA topoisomerase II/histidine kinase"/>
    <property type="match status" value="1"/>
</dbReference>
<dbReference type="Pfam" id="PF00512">
    <property type="entry name" value="HisKA"/>
    <property type="match status" value="1"/>
</dbReference>
<dbReference type="Pfam" id="PF00360">
    <property type="entry name" value="PHY"/>
    <property type="match status" value="1"/>
</dbReference>
<dbReference type="GO" id="GO:0005524">
    <property type="term" value="F:ATP binding"/>
    <property type="evidence" value="ECO:0007669"/>
    <property type="project" value="UniProtKB-KW"/>
</dbReference>
<dbReference type="Gene3D" id="3.30.565.10">
    <property type="entry name" value="Histidine kinase-like ATPase, C-terminal domain"/>
    <property type="match status" value="1"/>
</dbReference>
<dbReference type="InterPro" id="IPR000014">
    <property type="entry name" value="PAS"/>
</dbReference>
<dbReference type="PRINTS" id="PR00344">
    <property type="entry name" value="BCTRLSENSOR"/>
</dbReference>
<evidence type="ECO:0000259" key="15">
    <source>
        <dbReference type="PROSITE" id="PS50046"/>
    </source>
</evidence>
<dbReference type="PROSITE" id="PS50109">
    <property type="entry name" value="HIS_KIN"/>
    <property type="match status" value="1"/>
</dbReference>
<dbReference type="Gene3D" id="3.30.450.270">
    <property type="match status" value="1"/>
</dbReference>
<dbReference type="InterPro" id="IPR005467">
    <property type="entry name" value="His_kinase_dom"/>
</dbReference>
<dbReference type="InterPro" id="IPR001610">
    <property type="entry name" value="PAC"/>
</dbReference>
<dbReference type="PROSITE" id="PS50110">
    <property type="entry name" value="RESPONSE_REGULATORY"/>
    <property type="match status" value="1"/>
</dbReference>
<dbReference type="Proteomes" id="UP001234343">
    <property type="component" value="Unassembled WGS sequence"/>
</dbReference>
<keyword evidence="5 14" id="KW-0597">Phosphoprotein</keyword>
<dbReference type="EMBL" id="JAUCBP010000007">
    <property type="protein sequence ID" value="MDM7860251.1"/>
    <property type="molecule type" value="Genomic_DNA"/>
</dbReference>
<evidence type="ECO:0000256" key="2">
    <source>
        <dbReference type="ARBA" id="ARBA00006402"/>
    </source>
</evidence>
<feature type="domain" description="Phytochrome chromophore attachment site" evidence="15">
    <location>
        <begin position="134"/>
        <end position="291"/>
    </location>
</feature>
<dbReference type="PANTHER" id="PTHR43065:SF10">
    <property type="entry name" value="PEROXIDE STRESS-ACTIVATED HISTIDINE KINASE MAK3"/>
    <property type="match status" value="1"/>
</dbReference>
<evidence type="ECO:0000313" key="19">
    <source>
        <dbReference type="Proteomes" id="UP001234343"/>
    </source>
</evidence>
<evidence type="ECO:0000256" key="8">
    <source>
        <dbReference type="ARBA" id="ARBA00022741"/>
    </source>
</evidence>
<dbReference type="SUPFAM" id="SSF55785">
    <property type="entry name" value="PYP-like sensor domain (PAS domain)"/>
    <property type="match status" value="2"/>
</dbReference>
<evidence type="ECO:0000256" key="5">
    <source>
        <dbReference type="ARBA" id="ARBA00022553"/>
    </source>
</evidence>
<protein>
    <recommendedName>
        <fullName evidence="3">histidine kinase</fullName>
        <ecNumber evidence="3">2.7.13.3</ecNumber>
    </recommendedName>
</protein>
<dbReference type="PROSITE" id="PS50046">
    <property type="entry name" value="PHYTOCHROME_2"/>
    <property type="match status" value="1"/>
</dbReference>
<dbReference type="InterPro" id="IPR043150">
    <property type="entry name" value="Phytochrome_PHY_sf"/>
</dbReference>
<evidence type="ECO:0000256" key="10">
    <source>
        <dbReference type="ARBA" id="ARBA00022840"/>
    </source>
</evidence>
<dbReference type="Gene3D" id="3.30.450.20">
    <property type="entry name" value="PAS domain"/>
    <property type="match status" value="2"/>
</dbReference>
<dbReference type="PANTHER" id="PTHR43065">
    <property type="entry name" value="SENSOR HISTIDINE KINASE"/>
    <property type="match status" value="1"/>
</dbReference>
<dbReference type="SMART" id="SM00387">
    <property type="entry name" value="HATPase_c"/>
    <property type="match status" value="1"/>
</dbReference>
<evidence type="ECO:0000259" key="17">
    <source>
        <dbReference type="PROSITE" id="PS50110"/>
    </source>
</evidence>
<dbReference type="Gene3D" id="3.30.450.40">
    <property type="match status" value="1"/>
</dbReference>
<comment type="caution">
    <text evidence="18">The sequence shown here is derived from an EMBL/GenBank/DDBJ whole genome shotgun (WGS) entry which is preliminary data.</text>
</comment>
<sequence length="1002" mass="113102">MNIRKQVTIDNCDQEPIHIPGAIQPHAFIIILDSKKKICGFSDNFPALIDKPPKHFLGKKLFELTVFSSFDILSSNTSQTEVVINKHKYSVNITELPHNRLCLELESASHNLHHVQSNEPFVQNFIESYEKCSTPQEIFTCIANNIRKYTLYDRCMVYRFDKHWNGEVVAESKLNHLEAFLGLHYPHTDIPAQARKLYSTKLTRLIADVDYIPSVIITHSDILEPIDLTLVDSRSISPMHIKYLQNMGVKATLVMSIMVEEKLWGLIACHHYSGAKILNFNERQLCSSLASITSLYIEKLENLAVSKKQQRAVDFLALDRLLKIIESPDTADAFVSELLRLTESDGAALIIGNNIQKFGNTTSEKLFGKLFELTCPENTWITSENIGHISNDSKLLNRCAGVCVIPITNNTTPQNKDSTAYIILFRNVVTSIVNWAGNPTTKEFTKLNDVETLSPRRSFALWQEKMDTESKEWTEADKKVIHLLSERLKEAYLILVQKRRQHELELISETSDIGLWWLNFKNGSLLWNESMFRIYGINKSNFSGTYDAWRSALLEEDREHTASRFEKNVYEKKPFQASFHIRHPRKGVRLIRAHAKPVLSESGEVLQIVGTNIDITDEVWNLNSDIAQDTTQVEHSRLISLGEMAATVGHEINNPLAIIMNSLELQSHELLESAGTFEVARKHNERARAASERIKKIVAGLKSISRRTAESTTGAICNIDEAVNEIVELMRELYSPKGFTLHYETDQAVAWCAIDKSVLQQVLVNIITNAIHALEDSPYKHVEIKQGIKKNKLTIDIVDKGEGISQSNLEKVFHPFYTTKPRGEGTGLGLTVSKRLLSDNGGELNIRSERGKGTTVSLTIETAQNPKKVIKPTKSPINKAGTCNILIVDDEQEIRELVAMQLETLGFEVQTLSSGQRVIQTLKSNHFDYLMIDSQMPGKSGEDVILEIPAGISTKVILMTGDVTKDNGSLRKRGVHVYRLLYKPFSLKDLSEIFESGQSDQN</sequence>
<dbReference type="SUPFAM" id="SSF52172">
    <property type="entry name" value="CheY-like"/>
    <property type="match status" value="1"/>
</dbReference>
<reference evidence="18 19" key="1">
    <citation type="submission" date="2023-06" db="EMBL/GenBank/DDBJ databases">
        <title>Alteromonas sp. ASW11-36 isolated from intertidal sand.</title>
        <authorList>
            <person name="Li Y."/>
        </authorList>
    </citation>
    <scope>NUCLEOTIDE SEQUENCE [LARGE SCALE GENOMIC DNA]</scope>
    <source>
        <strain evidence="18 19">ASW11-36</strain>
    </source>
</reference>
<comment type="similarity">
    <text evidence="2">In the N-terminal section; belongs to the phytochrome family.</text>
</comment>
<accession>A0ABT7SVQ0</accession>
<feature type="domain" description="Histidine kinase" evidence="16">
    <location>
        <begin position="647"/>
        <end position="864"/>
    </location>
</feature>
<dbReference type="Pfam" id="PF08446">
    <property type="entry name" value="PAS_2"/>
    <property type="match status" value="1"/>
</dbReference>
<dbReference type="InterPro" id="IPR011006">
    <property type="entry name" value="CheY-like_superfamily"/>
</dbReference>
<dbReference type="InterPro" id="IPR001789">
    <property type="entry name" value="Sig_transdc_resp-reg_receiver"/>
</dbReference>
<feature type="domain" description="Response regulatory" evidence="17">
    <location>
        <begin position="884"/>
        <end position="998"/>
    </location>
</feature>
<dbReference type="Pfam" id="PF00072">
    <property type="entry name" value="Response_reg"/>
    <property type="match status" value="1"/>
</dbReference>
<dbReference type="InterPro" id="IPR003661">
    <property type="entry name" value="HisK_dim/P_dom"/>
</dbReference>
<dbReference type="InterPro" id="IPR013515">
    <property type="entry name" value="Phytochrome_cen-reg"/>
</dbReference>
<evidence type="ECO:0000256" key="11">
    <source>
        <dbReference type="ARBA" id="ARBA00022991"/>
    </source>
</evidence>
<dbReference type="InterPro" id="IPR004358">
    <property type="entry name" value="Sig_transdc_His_kin-like_C"/>
</dbReference>
<evidence type="ECO:0000256" key="1">
    <source>
        <dbReference type="ARBA" id="ARBA00000085"/>
    </source>
</evidence>
<keyword evidence="12" id="KW-0902">Two-component regulatory system</keyword>
<dbReference type="CDD" id="cd00156">
    <property type="entry name" value="REC"/>
    <property type="match status" value="1"/>
</dbReference>
<dbReference type="InterPro" id="IPR035965">
    <property type="entry name" value="PAS-like_dom_sf"/>
</dbReference>
<dbReference type="Gene3D" id="3.40.50.2300">
    <property type="match status" value="1"/>
</dbReference>
<evidence type="ECO:0000256" key="13">
    <source>
        <dbReference type="ARBA" id="ARBA00023170"/>
    </source>
</evidence>
<dbReference type="InterPro" id="IPR003594">
    <property type="entry name" value="HATPase_dom"/>
</dbReference>
<dbReference type="Gene3D" id="2.10.70.100">
    <property type="match status" value="1"/>
</dbReference>
<keyword evidence="10 18" id="KW-0067">ATP-binding</keyword>
<dbReference type="SMART" id="SM00388">
    <property type="entry name" value="HisKA"/>
    <property type="match status" value="1"/>
</dbReference>
<gene>
    <name evidence="18" type="ORF">QTP81_06560</name>
</gene>
<dbReference type="EC" id="2.7.13.3" evidence="3"/>
<dbReference type="InterPro" id="IPR016132">
    <property type="entry name" value="Phyto_chromo_attachment"/>
</dbReference>
<keyword evidence="4" id="KW-0600">Photoreceptor protein</keyword>
<evidence type="ECO:0000313" key="18">
    <source>
        <dbReference type="EMBL" id="MDM7860251.1"/>
    </source>
</evidence>
<dbReference type="SUPFAM" id="SSF55781">
    <property type="entry name" value="GAF domain-like"/>
    <property type="match status" value="2"/>
</dbReference>
<dbReference type="RefSeq" id="WP_289364537.1">
    <property type="nucleotide sequence ID" value="NZ_JAUCBP010000007.1"/>
</dbReference>
<dbReference type="InterPro" id="IPR013655">
    <property type="entry name" value="PAS_fold_3"/>
</dbReference>
<feature type="modified residue" description="4-aspartylphosphate" evidence="14">
    <location>
        <position position="933"/>
    </location>
</feature>
<evidence type="ECO:0000256" key="4">
    <source>
        <dbReference type="ARBA" id="ARBA00022543"/>
    </source>
</evidence>
<keyword evidence="6" id="KW-0716">Sensory transduction</keyword>
<dbReference type="SMART" id="SM00448">
    <property type="entry name" value="REC"/>
    <property type="match status" value="1"/>
</dbReference>
<dbReference type="SMART" id="SM00086">
    <property type="entry name" value="PAC"/>
    <property type="match status" value="1"/>
</dbReference>
<proteinExistence type="inferred from homology"/>
<dbReference type="Pfam" id="PF08447">
    <property type="entry name" value="PAS_3"/>
    <property type="match status" value="1"/>
</dbReference>
<comment type="catalytic activity">
    <reaction evidence="1">
        <text>ATP + protein L-histidine = ADP + protein N-phospho-L-histidine.</text>
        <dbReference type="EC" id="2.7.13.3"/>
    </reaction>
</comment>